<dbReference type="EMBL" id="PCSX01000009">
    <property type="protein sequence ID" value="PIP58402.1"/>
    <property type="molecule type" value="Genomic_DNA"/>
</dbReference>
<dbReference type="Proteomes" id="UP000229334">
    <property type="component" value="Unassembled WGS sequence"/>
</dbReference>
<protein>
    <submittedName>
        <fullName evidence="2">Uncharacterized protein</fullName>
    </submittedName>
</protein>
<keyword evidence="1" id="KW-0812">Transmembrane</keyword>
<feature type="transmembrane region" description="Helical" evidence="1">
    <location>
        <begin position="35"/>
        <end position="53"/>
    </location>
</feature>
<evidence type="ECO:0000313" key="2">
    <source>
        <dbReference type="EMBL" id="PIP58402.1"/>
    </source>
</evidence>
<keyword evidence="1" id="KW-1133">Transmembrane helix</keyword>
<sequence length="64" mass="7042">MKRILWRNRASALLGLCVVLVAILNGPPVWLHTTLLVIFGLLIAIFGFARAHINNSETDLSSKS</sequence>
<accession>A0A2H0BL53</accession>
<evidence type="ECO:0000313" key="3">
    <source>
        <dbReference type="Proteomes" id="UP000229334"/>
    </source>
</evidence>
<dbReference type="AlphaFoldDB" id="A0A2H0BL53"/>
<proteinExistence type="predicted"/>
<comment type="caution">
    <text evidence="2">The sequence shown here is derived from an EMBL/GenBank/DDBJ whole genome shotgun (WGS) entry which is preliminary data.</text>
</comment>
<keyword evidence="1" id="KW-0472">Membrane</keyword>
<gene>
    <name evidence="2" type="ORF">COX02_00460</name>
</gene>
<evidence type="ECO:0000256" key="1">
    <source>
        <dbReference type="SAM" id="Phobius"/>
    </source>
</evidence>
<organism evidence="2 3">
    <name type="scientific">Candidatus Vogelbacteria bacterium CG22_combo_CG10-13_8_21_14_all_37_9</name>
    <dbReference type="NCBI Taxonomy" id="1975046"/>
    <lineage>
        <taxon>Bacteria</taxon>
        <taxon>Candidatus Vogeliibacteriota</taxon>
    </lineage>
</organism>
<name>A0A2H0BL53_9BACT</name>
<reference evidence="2 3" key="1">
    <citation type="submission" date="2017-09" db="EMBL/GenBank/DDBJ databases">
        <title>Depth-based differentiation of microbial function through sediment-hosted aquifers and enrichment of novel symbionts in the deep terrestrial subsurface.</title>
        <authorList>
            <person name="Probst A.J."/>
            <person name="Ladd B."/>
            <person name="Jarett J.K."/>
            <person name="Geller-Mcgrath D.E."/>
            <person name="Sieber C.M."/>
            <person name="Emerson J.B."/>
            <person name="Anantharaman K."/>
            <person name="Thomas B.C."/>
            <person name="Malmstrom R."/>
            <person name="Stieglmeier M."/>
            <person name="Klingl A."/>
            <person name="Woyke T."/>
            <person name="Ryan C.M."/>
            <person name="Banfield J.F."/>
        </authorList>
    </citation>
    <scope>NUCLEOTIDE SEQUENCE [LARGE SCALE GENOMIC DNA]</scope>
    <source>
        <strain evidence="2">CG22_combo_CG10-13_8_21_14_all_37_9</strain>
    </source>
</reference>